<keyword evidence="1" id="KW-0472">Membrane</keyword>
<dbReference type="AlphaFoldDB" id="A0A9N9S748"/>
<evidence type="ECO:0000313" key="2">
    <source>
        <dbReference type="EMBL" id="CAG9810600.1"/>
    </source>
</evidence>
<keyword evidence="1" id="KW-1133">Transmembrane helix</keyword>
<keyword evidence="1" id="KW-0812">Transmembrane</keyword>
<reference evidence="2" key="2">
    <citation type="submission" date="2022-10" db="EMBL/GenBank/DDBJ databases">
        <authorList>
            <consortium name="ENA_rothamsted_submissions"/>
            <consortium name="culmorum"/>
            <person name="King R."/>
        </authorList>
    </citation>
    <scope>NUCLEOTIDE SEQUENCE</scope>
</reference>
<reference evidence="2" key="1">
    <citation type="submission" date="2022-01" db="EMBL/GenBank/DDBJ databases">
        <authorList>
            <person name="King R."/>
        </authorList>
    </citation>
    <scope>NUCLEOTIDE SEQUENCE</scope>
</reference>
<dbReference type="EMBL" id="OU895880">
    <property type="protein sequence ID" value="CAG9810600.1"/>
    <property type="molecule type" value="Genomic_DNA"/>
</dbReference>
<feature type="transmembrane region" description="Helical" evidence="1">
    <location>
        <begin position="75"/>
        <end position="98"/>
    </location>
</feature>
<feature type="transmembrane region" description="Helical" evidence="1">
    <location>
        <begin position="138"/>
        <end position="159"/>
    </location>
</feature>
<gene>
    <name evidence="2" type="ORF">CHIRRI_LOCUS13413</name>
</gene>
<sequence length="181" mass="21052">MLTVNKFMCHIELFIGCIIIGMIDAVLSLIFFVYTILDIINHNSDRDEFAKVRTKRAPYYSGYTRPHNGSFDPFVFFKAVLFIIYFLHFIYCIYLIAAALKKSTKHVKRYLLVSALTTIATFCEGSLLVFSIGLTEMALNYFAFTVWNIYFIICVYSYFKRYDESSMDDSIDGIETQVMRV</sequence>
<accession>A0A9N9S748</accession>
<dbReference type="OrthoDB" id="10364413at2759"/>
<evidence type="ECO:0000313" key="3">
    <source>
        <dbReference type="Proteomes" id="UP001153620"/>
    </source>
</evidence>
<protein>
    <submittedName>
        <fullName evidence="2">Uncharacterized protein</fullName>
    </submittedName>
</protein>
<keyword evidence="3" id="KW-1185">Reference proteome</keyword>
<organism evidence="2 3">
    <name type="scientific">Chironomus riparius</name>
    <dbReference type="NCBI Taxonomy" id="315576"/>
    <lineage>
        <taxon>Eukaryota</taxon>
        <taxon>Metazoa</taxon>
        <taxon>Ecdysozoa</taxon>
        <taxon>Arthropoda</taxon>
        <taxon>Hexapoda</taxon>
        <taxon>Insecta</taxon>
        <taxon>Pterygota</taxon>
        <taxon>Neoptera</taxon>
        <taxon>Endopterygota</taxon>
        <taxon>Diptera</taxon>
        <taxon>Nematocera</taxon>
        <taxon>Chironomoidea</taxon>
        <taxon>Chironomidae</taxon>
        <taxon>Chironominae</taxon>
        <taxon>Chironomus</taxon>
    </lineage>
</organism>
<feature type="transmembrane region" description="Helical" evidence="1">
    <location>
        <begin position="110"/>
        <end position="132"/>
    </location>
</feature>
<evidence type="ECO:0000256" key="1">
    <source>
        <dbReference type="SAM" id="Phobius"/>
    </source>
</evidence>
<proteinExistence type="predicted"/>
<feature type="transmembrane region" description="Helical" evidence="1">
    <location>
        <begin position="12"/>
        <end position="37"/>
    </location>
</feature>
<dbReference type="Proteomes" id="UP001153620">
    <property type="component" value="Chromosome 4"/>
</dbReference>
<name>A0A9N9S748_9DIPT</name>